<keyword evidence="5" id="KW-0175">Coiled coil</keyword>
<dbReference type="eggNOG" id="COG0668">
    <property type="taxonomic scope" value="Bacteria"/>
</dbReference>
<feature type="domain" description="Mechanosensitive ion channel MscS" evidence="8">
    <location>
        <begin position="325"/>
        <end position="406"/>
    </location>
</feature>
<dbReference type="EMBL" id="ACYG01000027">
    <property type="protein sequence ID" value="EEV16831.1"/>
    <property type="molecule type" value="Genomic_DNA"/>
</dbReference>
<evidence type="ECO:0000256" key="2">
    <source>
        <dbReference type="ARBA" id="ARBA00022692"/>
    </source>
</evidence>
<keyword evidence="4 6" id="KW-0472">Membrane</keyword>
<dbReference type="Gene3D" id="2.30.30.60">
    <property type="match status" value="1"/>
</dbReference>
<evidence type="ECO:0000259" key="8">
    <source>
        <dbReference type="Pfam" id="PF00924"/>
    </source>
</evidence>
<dbReference type="RefSeq" id="WP_005871660.1">
    <property type="nucleotide sequence ID" value="NZ_ACYG01000027.1"/>
</dbReference>
<sequence>MRALAAIFLIFNLAFCEANSTLSAAHTRLESNASSAASEKKDENSKLSASLKDQIRVIDDEIKNNIWISRFSNFIGYQNLQKQSSQLEAELKKSAGTDKIAEIQKRLRAVKEQLILLKEYEKSPFLDIIAMPETPEPARITNPFSIISGFSTIRNLQAQKMEQKNAIENIKALIDKLEAKRALYERLMQIDTDASAAAELKSLDYELGEFSSAYEIAQTTYDVYEKKINSQIAVQTADIKAQVKRAGNIAVWILVVIALSFFCKVVAKKYIKNDENFYIVNKIINVLNFTLIALILLFSYIENMTHFVTVLGFASAGLAIAMKDMFMSSLGWLTIVLGGSFRVGDRIRVHKNGETYVGDIIDISVLRMTLFEDVTLTTWKENKRAGRVIFIPNNYIFTDLISNYTHSGLKTVWDGISILLTFDSNHKKAMYLIKNIVRKYSKGYTDIAKKQMGKLRSQYSIKNPNVEPRIFSFFEPYGIEISVWYMTNSYATLGLRSNISAEILDALRSEPDIKIAYPAYTLFNGKNYMAAGENFAAQDLGFEQQGSQNLNAAAQGAGFATGSGSGSEI</sequence>
<keyword evidence="10" id="KW-1185">Reference proteome</keyword>
<evidence type="ECO:0000256" key="6">
    <source>
        <dbReference type="SAM" id="Phobius"/>
    </source>
</evidence>
<feature type="signal peptide" evidence="7">
    <location>
        <begin position="1"/>
        <end position="18"/>
    </location>
</feature>
<feature type="transmembrane region" description="Helical" evidence="6">
    <location>
        <begin position="279"/>
        <end position="298"/>
    </location>
</feature>
<dbReference type="SUPFAM" id="SSF50182">
    <property type="entry name" value="Sm-like ribonucleoproteins"/>
    <property type="match status" value="1"/>
</dbReference>
<dbReference type="PANTHER" id="PTHR30566:SF5">
    <property type="entry name" value="MECHANOSENSITIVE ION CHANNEL PROTEIN 1, MITOCHONDRIAL-RELATED"/>
    <property type="match status" value="1"/>
</dbReference>
<reference evidence="9 10" key="1">
    <citation type="submission" date="2009-07" db="EMBL/GenBank/DDBJ databases">
        <authorList>
            <person name="Madupu R."/>
            <person name="Sebastian Y."/>
            <person name="Durkin A.S."/>
            <person name="Torralba M."/>
            <person name="Methe B."/>
            <person name="Sutton G.G."/>
            <person name="Strausberg R.L."/>
            <person name="Nelson K.E."/>
        </authorList>
    </citation>
    <scope>NUCLEOTIDE SEQUENCE [LARGE SCALE GENOMIC DNA]</scope>
    <source>
        <strain evidence="9 10">RM3268</strain>
    </source>
</reference>
<dbReference type="InterPro" id="IPR023408">
    <property type="entry name" value="MscS_beta-dom_sf"/>
</dbReference>
<proteinExistence type="predicted"/>
<keyword evidence="7" id="KW-0732">Signal</keyword>
<dbReference type="OrthoDB" id="5337452at2"/>
<dbReference type="AlphaFoldDB" id="C8PIS6"/>
<comment type="subcellular location">
    <subcellularLocation>
        <location evidence="1">Membrane</location>
    </subcellularLocation>
</comment>
<keyword evidence="3 6" id="KW-1133">Transmembrane helix</keyword>
<keyword evidence="2 6" id="KW-0812">Transmembrane</keyword>
<protein>
    <submittedName>
        <fullName evidence="9">Transporter, small conductance mechanosensitive ion channel MscS family protein</fullName>
    </submittedName>
</protein>
<dbReference type="GO" id="GO:0008381">
    <property type="term" value="F:mechanosensitive monoatomic ion channel activity"/>
    <property type="evidence" value="ECO:0007669"/>
    <property type="project" value="UniProtKB-ARBA"/>
</dbReference>
<feature type="coiled-coil region" evidence="5">
    <location>
        <begin position="77"/>
        <end position="120"/>
    </location>
</feature>
<evidence type="ECO:0000313" key="10">
    <source>
        <dbReference type="Proteomes" id="UP000005709"/>
    </source>
</evidence>
<evidence type="ECO:0000256" key="3">
    <source>
        <dbReference type="ARBA" id="ARBA00022989"/>
    </source>
</evidence>
<evidence type="ECO:0000256" key="5">
    <source>
        <dbReference type="SAM" id="Coils"/>
    </source>
</evidence>
<dbReference type="Proteomes" id="UP000005709">
    <property type="component" value="Unassembled WGS sequence"/>
</dbReference>
<name>C8PIS6_9BACT</name>
<dbReference type="GO" id="GO:0016020">
    <property type="term" value="C:membrane"/>
    <property type="evidence" value="ECO:0007669"/>
    <property type="project" value="UniProtKB-SubCell"/>
</dbReference>
<dbReference type="Gene3D" id="3.30.70.100">
    <property type="match status" value="1"/>
</dbReference>
<feature type="transmembrane region" description="Helical" evidence="6">
    <location>
        <begin position="249"/>
        <end position="267"/>
    </location>
</feature>
<comment type="caution">
    <text evidence="9">The sequence shown here is derived from an EMBL/GenBank/DDBJ whole genome shotgun (WGS) entry which is preliminary data.</text>
</comment>
<evidence type="ECO:0000256" key="1">
    <source>
        <dbReference type="ARBA" id="ARBA00004370"/>
    </source>
</evidence>
<accession>C8PIS6</accession>
<organism evidence="9 10">
    <name type="scientific">Campylobacter gracilis RM3268</name>
    <dbReference type="NCBI Taxonomy" id="553220"/>
    <lineage>
        <taxon>Bacteria</taxon>
        <taxon>Pseudomonadati</taxon>
        <taxon>Campylobacterota</taxon>
        <taxon>Epsilonproteobacteria</taxon>
        <taxon>Campylobacterales</taxon>
        <taxon>Campylobacteraceae</taxon>
        <taxon>Campylobacter</taxon>
    </lineage>
</organism>
<dbReference type="InterPro" id="IPR010920">
    <property type="entry name" value="LSM_dom_sf"/>
</dbReference>
<dbReference type="PANTHER" id="PTHR30566">
    <property type="entry name" value="YNAI-RELATED MECHANOSENSITIVE ION CHANNEL"/>
    <property type="match status" value="1"/>
</dbReference>
<dbReference type="STRING" id="824.CGRAC_1006"/>
<dbReference type="InterPro" id="IPR006685">
    <property type="entry name" value="MscS_channel_2nd"/>
</dbReference>
<feature type="chain" id="PRO_5002990765" evidence="7">
    <location>
        <begin position="19"/>
        <end position="569"/>
    </location>
</feature>
<evidence type="ECO:0000256" key="7">
    <source>
        <dbReference type="SAM" id="SignalP"/>
    </source>
</evidence>
<evidence type="ECO:0000313" key="9">
    <source>
        <dbReference type="EMBL" id="EEV16831.1"/>
    </source>
</evidence>
<gene>
    <name evidence="9" type="ORF">CAMGR0001_1125</name>
</gene>
<dbReference type="Pfam" id="PF00924">
    <property type="entry name" value="MS_channel_2nd"/>
    <property type="match status" value="1"/>
</dbReference>
<feature type="coiled-coil region" evidence="5">
    <location>
        <begin position="153"/>
        <end position="187"/>
    </location>
</feature>
<evidence type="ECO:0000256" key="4">
    <source>
        <dbReference type="ARBA" id="ARBA00023136"/>
    </source>
</evidence>